<dbReference type="EMBL" id="MU006785">
    <property type="protein sequence ID" value="KAF2639911.1"/>
    <property type="molecule type" value="Genomic_DNA"/>
</dbReference>
<dbReference type="AlphaFoldDB" id="A0A6A6RYQ3"/>
<gene>
    <name evidence="2" type="ORF">P280DRAFT_22254</name>
</gene>
<protein>
    <submittedName>
        <fullName evidence="2">Uncharacterized protein</fullName>
    </submittedName>
</protein>
<evidence type="ECO:0000256" key="1">
    <source>
        <dbReference type="SAM" id="MobiDB-lite"/>
    </source>
</evidence>
<evidence type="ECO:0000313" key="2">
    <source>
        <dbReference type="EMBL" id="KAF2639911.1"/>
    </source>
</evidence>
<reference evidence="2" key="1">
    <citation type="journal article" date="2020" name="Stud. Mycol.">
        <title>101 Dothideomycetes genomes: a test case for predicting lifestyles and emergence of pathogens.</title>
        <authorList>
            <person name="Haridas S."/>
            <person name="Albert R."/>
            <person name="Binder M."/>
            <person name="Bloem J."/>
            <person name="Labutti K."/>
            <person name="Salamov A."/>
            <person name="Andreopoulos B."/>
            <person name="Baker S."/>
            <person name="Barry K."/>
            <person name="Bills G."/>
            <person name="Bluhm B."/>
            <person name="Cannon C."/>
            <person name="Castanera R."/>
            <person name="Culley D."/>
            <person name="Daum C."/>
            <person name="Ezra D."/>
            <person name="Gonzalez J."/>
            <person name="Henrissat B."/>
            <person name="Kuo A."/>
            <person name="Liang C."/>
            <person name="Lipzen A."/>
            <person name="Lutzoni F."/>
            <person name="Magnuson J."/>
            <person name="Mondo S."/>
            <person name="Nolan M."/>
            <person name="Ohm R."/>
            <person name="Pangilinan J."/>
            <person name="Park H.-J."/>
            <person name="Ramirez L."/>
            <person name="Alfaro M."/>
            <person name="Sun H."/>
            <person name="Tritt A."/>
            <person name="Yoshinaga Y."/>
            <person name="Zwiers L.-H."/>
            <person name="Turgeon B."/>
            <person name="Goodwin S."/>
            <person name="Spatafora J."/>
            <person name="Crous P."/>
            <person name="Grigoriev I."/>
        </authorList>
    </citation>
    <scope>NUCLEOTIDE SEQUENCE</scope>
    <source>
        <strain evidence="2">CBS 473.64</strain>
    </source>
</reference>
<feature type="compositionally biased region" description="Polar residues" evidence="1">
    <location>
        <begin position="75"/>
        <end position="87"/>
    </location>
</feature>
<feature type="region of interest" description="Disordered" evidence="1">
    <location>
        <begin position="1"/>
        <end position="87"/>
    </location>
</feature>
<evidence type="ECO:0000313" key="3">
    <source>
        <dbReference type="Proteomes" id="UP000799753"/>
    </source>
</evidence>
<proteinExistence type="predicted"/>
<accession>A0A6A6RYQ3</accession>
<dbReference type="Proteomes" id="UP000799753">
    <property type="component" value="Unassembled WGS sequence"/>
</dbReference>
<sequence>MIPPPEAVAVMHTKKDRAGGRADGQRAALTDAQRPKVQQEKKKKKPRAGGRGGAERRRHRRGIDWGGGRRGRGQVATQRSRQVSTPI</sequence>
<name>A0A6A6RYQ3_9PLEO</name>
<organism evidence="2 3">
    <name type="scientific">Massarina eburnea CBS 473.64</name>
    <dbReference type="NCBI Taxonomy" id="1395130"/>
    <lineage>
        <taxon>Eukaryota</taxon>
        <taxon>Fungi</taxon>
        <taxon>Dikarya</taxon>
        <taxon>Ascomycota</taxon>
        <taxon>Pezizomycotina</taxon>
        <taxon>Dothideomycetes</taxon>
        <taxon>Pleosporomycetidae</taxon>
        <taxon>Pleosporales</taxon>
        <taxon>Massarineae</taxon>
        <taxon>Massarinaceae</taxon>
        <taxon>Massarina</taxon>
    </lineage>
</organism>
<keyword evidence="3" id="KW-1185">Reference proteome</keyword>